<accession>A0A2R4C665</accession>
<evidence type="ECO:0000256" key="6">
    <source>
        <dbReference type="ARBA" id="ARBA00022741"/>
    </source>
</evidence>
<protein>
    <recommendedName>
        <fullName evidence="12">Cyclolysin secretion/processing ATP-binding protein CyaB</fullName>
    </recommendedName>
</protein>
<dbReference type="SMART" id="SM00382">
    <property type="entry name" value="AAA"/>
    <property type="match status" value="1"/>
</dbReference>
<dbReference type="Gene3D" id="3.40.50.300">
    <property type="entry name" value="P-loop containing nucleotide triphosphate hydrolases"/>
    <property type="match status" value="1"/>
</dbReference>
<dbReference type="RefSeq" id="WP_107140467.1">
    <property type="nucleotide sequence ID" value="NZ_CP028324.1"/>
</dbReference>
<evidence type="ECO:0000256" key="4">
    <source>
        <dbReference type="ARBA" id="ARBA00022692"/>
    </source>
</evidence>
<evidence type="ECO:0000256" key="1">
    <source>
        <dbReference type="ARBA" id="ARBA00004651"/>
    </source>
</evidence>
<evidence type="ECO:0000259" key="14">
    <source>
        <dbReference type="PROSITE" id="PS50893"/>
    </source>
</evidence>
<reference evidence="17 18" key="1">
    <citation type="submission" date="2018-03" db="EMBL/GenBank/DDBJ databases">
        <title>Massilia armeniaca sp. nov., isolated from desert soil.</title>
        <authorList>
            <person name="Huang H."/>
            <person name="Ren M."/>
        </authorList>
    </citation>
    <scope>NUCLEOTIDE SEQUENCE [LARGE SCALE GENOMIC DNA]</scope>
    <source>
        <strain evidence="17 18">ZMN-3</strain>
    </source>
</reference>
<dbReference type="GO" id="GO:0016887">
    <property type="term" value="F:ATP hydrolysis activity"/>
    <property type="evidence" value="ECO:0007669"/>
    <property type="project" value="InterPro"/>
</dbReference>
<dbReference type="InterPro" id="IPR039421">
    <property type="entry name" value="Type_1_exporter"/>
</dbReference>
<dbReference type="GO" id="GO:0005886">
    <property type="term" value="C:plasma membrane"/>
    <property type="evidence" value="ECO:0007669"/>
    <property type="project" value="UniProtKB-SubCell"/>
</dbReference>
<feature type="transmembrane region" description="Helical" evidence="13">
    <location>
        <begin position="168"/>
        <end position="189"/>
    </location>
</feature>
<dbReference type="PANTHER" id="PTHR24221:SF606">
    <property type="entry name" value="COLICIN V SECRETION-PROCESSING ATP-BINDING PROTEIN"/>
    <property type="match status" value="1"/>
</dbReference>
<evidence type="ECO:0000259" key="16">
    <source>
        <dbReference type="PROSITE" id="PS50990"/>
    </source>
</evidence>
<dbReference type="PROSITE" id="PS00211">
    <property type="entry name" value="ABC_TRANSPORTER_1"/>
    <property type="match status" value="1"/>
</dbReference>
<dbReference type="SUPFAM" id="SSF52540">
    <property type="entry name" value="P-loop containing nucleoside triphosphate hydrolases"/>
    <property type="match status" value="1"/>
</dbReference>
<dbReference type="InterPro" id="IPR003593">
    <property type="entry name" value="AAA+_ATPase"/>
</dbReference>
<dbReference type="OrthoDB" id="8554730at2"/>
<dbReference type="GO" id="GO:0008233">
    <property type="term" value="F:peptidase activity"/>
    <property type="evidence" value="ECO:0007669"/>
    <property type="project" value="InterPro"/>
</dbReference>
<dbReference type="PROSITE" id="PS50929">
    <property type="entry name" value="ABC_TM1F"/>
    <property type="match status" value="1"/>
</dbReference>
<feature type="transmembrane region" description="Helical" evidence="13">
    <location>
        <begin position="275"/>
        <end position="300"/>
    </location>
</feature>
<dbReference type="Gene3D" id="3.90.70.10">
    <property type="entry name" value="Cysteine proteinases"/>
    <property type="match status" value="1"/>
</dbReference>
<evidence type="ECO:0000313" key="17">
    <source>
        <dbReference type="EMBL" id="AVR95116.1"/>
    </source>
</evidence>
<evidence type="ECO:0000256" key="12">
    <source>
        <dbReference type="ARBA" id="ARBA00072252"/>
    </source>
</evidence>
<keyword evidence="5" id="KW-0354">Hemolysis</keyword>
<name>A0A2R4C665_9BURK</name>
<comment type="similarity">
    <text evidence="11">Belongs to the ABC transporter superfamily. Cyclolysin exporter (TC 3.A.1.109.2) family.</text>
</comment>
<keyword evidence="9 13" id="KW-0472">Membrane</keyword>
<dbReference type="GO" id="GO:0034040">
    <property type="term" value="F:ATPase-coupled lipid transmembrane transporter activity"/>
    <property type="evidence" value="ECO:0007669"/>
    <property type="project" value="TreeGrafter"/>
</dbReference>
<evidence type="ECO:0000256" key="8">
    <source>
        <dbReference type="ARBA" id="ARBA00022989"/>
    </source>
</evidence>
<dbReference type="KEGG" id="masz:C9I28_04800"/>
<dbReference type="Pfam" id="PF00005">
    <property type="entry name" value="ABC_tran"/>
    <property type="match status" value="1"/>
</dbReference>
<dbReference type="AlphaFoldDB" id="A0A2R4C665"/>
<keyword evidence="5" id="KW-0204">Cytolysis</keyword>
<dbReference type="GO" id="GO:0031640">
    <property type="term" value="P:killing of cells of another organism"/>
    <property type="evidence" value="ECO:0007669"/>
    <property type="project" value="UniProtKB-KW"/>
</dbReference>
<dbReference type="GO" id="GO:0006508">
    <property type="term" value="P:proteolysis"/>
    <property type="evidence" value="ECO:0007669"/>
    <property type="project" value="InterPro"/>
</dbReference>
<dbReference type="InterPro" id="IPR036640">
    <property type="entry name" value="ABC1_TM_sf"/>
</dbReference>
<evidence type="ECO:0000256" key="11">
    <source>
        <dbReference type="ARBA" id="ARBA00061173"/>
    </source>
</evidence>
<keyword evidence="2" id="KW-0813">Transport</keyword>
<comment type="subcellular location">
    <subcellularLocation>
        <location evidence="1">Cell membrane</location>
        <topology evidence="1">Multi-pass membrane protein</topology>
    </subcellularLocation>
</comment>
<evidence type="ECO:0000256" key="2">
    <source>
        <dbReference type="ARBA" id="ARBA00022448"/>
    </source>
</evidence>
<dbReference type="GO" id="GO:0140359">
    <property type="term" value="F:ABC-type transporter activity"/>
    <property type="evidence" value="ECO:0007669"/>
    <property type="project" value="InterPro"/>
</dbReference>
<sequence length="716" mass="78364">MFGTRTEVVRQSVAGECGLACLAMVAGHFGLKVDLHTLRRRFPLSARGLSLKALIGIADQLKFHCRPLRAELPALDKLQLPAILHWDLSHYVVLEKVESGLKGTVFTVADPARGRVRLTAEEVSRHFTGVVVELAPAAQFARGNFVRHLKIQQLWTRITGASAALTRILSLSLVMQIATLALPFCMQIAIDSAYPNQDTALLTVLALGFSGVVLLNVASSWLRSRLVLSLSNTVSLHSAVNLFRHTIFLPVAWFERRHLGDVVSRFSSLQPISDLLSRGLVGAVVDGVLALTTLCLMMVYSPLLTFLAFVVVLIYVIVKLVYFHSMKSMNINLLTAQAQETSSFIENIRGIETIKAFCQEKNRQRIWQNRKSEYITASTRFGYLSSGFDAANYLLTGLESIAFTYIAIRMAIGGSITVGMIFAFQAFKQNFLGAVLRLVDQVINFVLLRVHLDRLGEIVFETPENESEATEEDKALQALQIELRNVSFSYGAGLPAVFRNVNLTIRAGEVVAIVGPSGAGKTTLLKILSGLLQPTGGEMLVNGVPLAQFGVRRYRNLIGVMNQEDTLFSGSLAENISFFDPDYEMQHVITCAQLAAIHHDILAMNLKYDTPVGDMGSSLSGGQKQRLLLARALYKRPKALLLDEGTAHLDLQTEARVNQALRGLGMTRVIVAHRPDTIALAERTITVANGAVGVDPRAGLELLRGMVVEPAPVTPA</sequence>
<evidence type="ECO:0000313" key="18">
    <source>
        <dbReference type="Proteomes" id="UP000240505"/>
    </source>
</evidence>
<keyword evidence="8 13" id="KW-1133">Transmembrane helix</keyword>
<dbReference type="PROSITE" id="PS50990">
    <property type="entry name" value="PEPTIDASE_C39"/>
    <property type="match status" value="1"/>
</dbReference>
<feature type="transmembrane region" description="Helical" evidence="13">
    <location>
        <begin position="406"/>
        <end position="427"/>
    </location>
</feature>
<dbReference type="Proteomes" id="UP000240505">
    <property type="component" value="Chromosome"/>
</dbReference>
<feature type="transmembrane region" description="Helical" evidence="13">
    <location>
        <begin position="306"/>
        <end position="323"/>
    </location>
</feature>
<dbReference type="InterPro" id="IPR003439">
    <property type="entry name" value="ABC_transporter-like_ATP-bd"/>
</dbReference>
<feature type="domain" description="Peptidase C39" evidence="16">
    <location>
        <begin position="11"/>
        <end position="134"/>
    </location>
</feature>
<dbReference type="EMBL" id="CP028324">
    <property type="protein sequence ID" value="AVR95116.1"/>
    <property type="molecule type" value="Genomic_DNA"/>
</dbReference>
<dbReference type="PROSITE" id="PS50893">
    <property type="entry name" value="ABC_TRANSPORTER_2"/>
    <property type="match status" value="1"/>
</dbReference>
<dbReference type="Pfam" id="PF03412">
    <property type="entry name" value="Peptidase_C39"/>
    <property type="match status" value="1"/>
</dbReference>
<feature type="transmembrane region" description="Helical" evidence="13">
    <location>
        <begin position="201"/>
        <end position="222"/>
    </location>
</feature>
<keyword evidence="6" id="KW-0547">Nucleotide-binding</keyword>
<proteinExistence type="inferred from homology"/>
<dbReference type="GO" id="GO:0005524">
    <property type="term" value="F:ATP binding"/>
    <property type="evidence" value="ECO:0007669"/>
    <property type="project" value="UniProtKB-KW"/>
</dbReference>
<evidence type="ECO:0000256" key="5">
    <source>
        <dbReference type="ARBA" id="ARBA00022735"/>
    </source>
</evidence>
<gene>
    <name evidence="17" type="ORF">C9I28_04800</name>
</gene>
<keyword evidence="4 13" id="KW-0812">Transmembrane</keyword>
<keyword evidence="7 17" id="KW-0067">ATP-binding</keyword>
<keyword evidence="3" id="KW-1003">Cell membrane</keyword>
<dbReference type="InterPro" id="IPR017871">
    <property type="entry name" value="ABC_transporter-like_CS"/>
</dbReference>
<evidence type="ECO:0000256" key="3">
    <source>
        <dbReference type="ARBA" id="ARBA00022475"/>
    </source>
</evidence>
<comment type="function">
    <text evidence="10">Involved in the export of calmodulin-sensitive adenylate cyclase-hemolysin (cyclolysin).</text>
</comment>
<evidence type="ECO:0000256" key="13">
    <source>
        <dbReference type="SAM" id="Phobius"/>
    </source>
</evidence>
<dbReference type="Gene3D" id="1.20.1560.10">
    <property type="entry name" value="ABC transporter type 1, transmembrane domain"/>
    <property type="match status" value="1"/>
</dbReference>
<organism evidence="17 18">
    <name type="scientific">Pseudoduganella armeniaca</name>
    <dbReference type="NCBI Taxonomy" id="2072590"/>
    <lineage>
        <taxon>Bacteria</taxon>
        <taxon>Pseudomonadati</taxon>
        <taxon>Pseudomonadota</taxon>
        <taxon>Betaproteobacteria</taxon>
        <taxon>Burkholderiales</taxon>
        <taxon>Oxalobacteraceae</taxon>
        <taxon>Telluria group</taxon>
        <taxon>Pseudoduganella</taxon>
    </lineage>
</organism>
<evidence type="ECO:0000256" key="10">
    <source>
        <dbReference type="ARBA" id="ARBA00055355"/>
    </source>
</evidence>
<dbReference type="FunFam" id="3.40.50.300:FF:000299">
    <property type="entry name" value="ABC transporter ATP-binding protein/permease"/>
    <property type="match status" value="1"/>
</dbReference>
<evidence type="ECO:0000256" key="9">
    <source>
        <dbReference type="ARBA" id="ARBA00023136"/>
    </source>
</evidence>
<dbReference type="Pfam" id="PF00664">
    <property type="entry name" value="ABC_membrane"/>
    <property type="match status" value="1"/>
</dbReference>
<dbReference type="InterPro" id="IPR011527">
    <property type="entry name" value="ABC1_TM_dom"/>
</dbReference>
<dbReference type="InterPro" id="IPR027417">
    <property type="entry name" value="P-loop_NTPase"/>
</dbReference>
<evidence type="ECO:0000259" key="15">
    <source>
        <dbReference type="PROSITE" id="PS50929"/>
    </source>
</evidence>
<feature type="domain" description="ABC transporter" evidence="14">
    <location>
        <begin position="481"/>
        <end position="715"/>
    </location>
</feature>
<dbReference type="CDD" id="cd18567">
    <property type="entry name" value="ABC_6TM_CvaB_RaxB_like"/>
    <property type="match status" value="1"/>
</dbReference>
<feature type="domain" description="ABC transmembrane type-1" evidence="15">
    <location>
        <begin position="168"/>
        <end position="447"/>
    </location>
</feature>
<dbReference type="SUPFAM" id="SSF90123">
    <property type="entry name" value="ABC transporter transmembrane region"/>
    <property type="match status" value="1"/>
</dbReference>
<dbReference type="InterPro" id="IPR005074">
    <property type="entry name" value="Peptidase_C39"/>
</dbReference>
<keyword evidence="18" id="KW-1185">Reference proteome</keyword>
<dbReference type="PANTHER" id="PTHR24221">
    <property type="entry name" value="ATP-BINDING CASSETTE SUB-FAMILY B"/>
    <property type="match status" value="1"/>
</dbReference>
<evidence type="ECO:0000256" key="7">
    <source>
        <dbReference type="ARBA" id="ARBA00022840"/>
    </source>
</evidence>